<dbReference type="EMBL" id="MH834615">
    <property type="protein sequence ID" value="AYN58186.1"/>
    <property type="molecule type" value="Genomic_DNA"/>
</dbReference>
<accession>A0A3G2KGS6</accession>
<protein>
    <submittedName>
        <fullName evidence="1">Uncharacterized protein</fullName>
    </submittedName>
</protein>
<evidence type="ECO:0000313" key="1">
    <source>
        <dbReference type="EMBL" id="AYN58186.1"/>
    </source>
</evidence>
<proteinExistence type="predicted"/>
<sequence length="99" mass="11166">MLAGQSWRREVPVLREGQVSELCALCGHEFEEHYSQGDSNGRLVQGCEADISTPCPAYNHRDPERCECDYVPCDCPGFEREPGTDPDITEIDMYDPEGR</sequence>
<name>A0A3G2KGS6_9CAUD</name>
<reference evidence="1 2" key="1">
    <citation type="submission" date="2018-09" db="EMBL/GenBank/DDBJ databases">
        <authorList>
            <person name="Garlena R.A."/>
            <person name="Russell D.A."/>
            <person name="Pope W.H."/>
            <person name="Jacobs-Sera D."/>
            <person name="Hatfull G.F."/>
        </authorList>
    </citation>
    <scope>NUCLEOTIDE SEQUENCE [LARGE SCALE GENOMIC DNA]</scope>
</reference>
<gene>
    <name evidence="1" type="primary">45</name>
    <name evidence="1" type="ORF">SEA_KANDZ_45</name>
</gene>
<dbReference type="Proteomes" id="UP000278426">
    <property type="component" value="Genome"/>
</dbReference>
<evidence type="ECO:0000313" key="2">
    <source>
        <dbReference type="Proteomes" id="UP000278426"/>
    </source>
</evidence>
<organism evidence="1 2">
    <name type="scientific">Mycobacterium phage KandZ</name>
    <dbReference type="NCBI Taxonomy" id="2419979"/>
    <lineage>
        <taxon>Viruses</taxon>
        <taxon>Duplodnaviria</taxon>
        <taxon>Heunggongvirae</taxon>
        <taxon>Uroviricota</taxon>
        <taxon>Caudoviricetes</taxon>
        <taxon>Dclasvirinae</taxon>
        <taxon>Plotvirus</taxon>
        <taxon>Plotvirus plot</taxon>
    </lineage>
</organism>